<keyword evidence="3" id="KW-1003">Cell membrane</keyword>
<reference evidence="11 12" key="1">
    <citation type="submission" date="2020-04" db="EMBL/GenBank/DDBJ databases">
        <title>Zoogloea sp. G-4-1-14 isolated from soil.</title>
        <authorList>
            <person name="Dahal R.H."/>
        </authorList>
    </citation>
    <scope>NUCLEOTIDE SEQUENCE [LARGE SCALE GENOMIC DNA]</scope>
    <source>
        <strain evidence="11 12">G-4-1-14</strain>
    </source>
</reference>
<sequence>MTTIPPPFSSPPPGALRLELTGITKRYPSVVANDGVQLKVAPGEIHAVLGENGAGKSTLMKIIYGAVQADAGQIQWNGREVVIANPSEARRLGIGMVFQHFSLFETLTVVENIALALDEPFDLKRLAERVREVSTRYGLPLDPDRLVHSLSVGERQRVEIVRCLLQEPQLLILDEPTSVLTPQAVQKLFETLRRLAAEGVSILYISHKLHEIQSLCHSATVMRGGKVTGTATPSQETPASLARMMIGRELPVCEVPAYTGEALPVLTVSKLSMIPDDPFGTQLKDIDLEVRRGEILGIAGISGNGQAELLAALSGEAPGRAEAVKLVGLPVGHLDAGKRRKRGLAFVPEERLGRGAVPPMSLADNATLSAHAQGLVKKGFLRPKAAWEFAKTCIQRFDVRCGGPGAAARSLSGGNLQKFIVGREIMQKPIAMVVAQPTWGVDVGAAAFLRQTLIDLSRSGVAILVVSEELEELFEICDRIAVLAEGRLGPAVPKAHTNAEKIGMQMSGLFTSATDREPDHAAA</sequence>
<keyword evidence="12" id="KW-1185">Reference proteome</keyword>
<dbReference type="InterPro" id="IPR003593">
    <property type="entry name" value="AAA+_ATPase"/>
</dbReference>
<dbReference type="Pfam" id="PF00005">
    <property type="entry name" value="ABC_tran"/>
    <property type="match status" value="2"/>
</dbReference>
<evidence type="ECO:0000256" key="6">
    <source>
        <dbReference type="ARBA" id="ARBA00022741"/>
    </source>
</evidence>
<gene>
    <name evidence="11" type="ORF">HHL15_10675</name>
</gene>
<dbReference type="CDD" id="cd03215">
    <property type="entry name" value="ABC_Carb_Monos_II"/>
    <property type="match status" value="1"/>
</dbReference>
<evidence type="ECO:0000256" key="3">
    <source>
        <dbReference type="ARBA" id="ARBA00022475"/>
    </source>
</evidence>
<dbReference type="PANTHER" id="PTHR43790">
    <property type="entry name" value="CARBOHYDRATE TRANSPORT ATP-BINDING PROTEIN MG119-RELATED"/>
    <property type="match status" value="1"/>
</dbReference>
<feature type="domain" description="ABC transporter" evidence="10">
    <location>
        <begin position="263"/>
        <end position="510"/>
    </location>
</feature>
<dbReference type="SUPFAM" id="SSF52540">
    <property type="entry name" value="P-loop containing nucleoside triphosphate hydrolases"/>
    <property type="match status" value="2"/>
</dbReference>
<keyword evidence="5" id="KW-0677">Repeat</keyword>
<dbReference type="PROSITE" id="PS00211">
    <property type="entry name" value="ABC_TRANSPORTER_1"/>
    <property type="match status" value="2"/>
</dbReference>
<name>A0A848G4L8_9RHOO</name>
<dbReference type="GO" id="GO:0005886">
    <property type="term" value="C:plasma membrane"/>
    <property type="evidence" value="ECO:0007669"/>
    <property type="project" value="UniProtKB-SubCell"/>
</dbReference>
<evidence type="ECO:0000256" key="8">
    <source>
        <dbReference type="ARBA" id="ARBA00022967"/>
    </source>
</evidence>
<comment type="caution">
    <text evidence="11">The sequence shown here is derived from an EMBL/GenBank/DDBJ whole genome shotgun (WGS) entry which is preliminary data.</text>
</comment>
<dbReference type="CDD" id="cd03216">
    <property type="entry name" value="ABC_Carb_Monos_I"/>
    <property type="match status" value="1"/>
</dbReference>
<evidence type="ECO:0000313" key="12">
    <source>
        <dbReference type="Proteomes" id="UP000580043"/>
    </source>
</evidence>
<dbReference type="InterPro" id="IPR027417">
    <property type="entry name" value="P-loop_NTPase"/>
</dbReference>
<evidence type="ECO:0000256" key="7">
    <source>
        <dbReference type="ARBA" id="ARBA00022840"/>
    </source>
</evidence>
<feature type="domain" description="ABC transporter" evidence="10">
    <location>
        <begin position="18"/>
        <end position="249"/>
    </location>
</feature>
<keyword evidence="2" id="KW-0813">Transport</keyword>
<keyword evidence="7 11" id="KW-0067">ATP-binding</keyword>
<dbReference type="SMART" id="SM00382">
    <property type="entry name" value="AAA"/>
    <property type="match status" value="1"/>
</dbReference>
<dbReference type="InterPro" id="IPR003439">
    <property type="entry name" value="ABC_transporter-like_ATP-bd"/>
</dbReference>
<dbReference type="EMBL" id="JABBGA010000007">
    <property type="protein sequence ID" value="NML26204.1"/>
    <property type="molecule type" value="Genomic_DNA"/>
</dbReference>
<evidence type="ECO:0000256" key="5">
    <source>
        <dbReference type="ARBA" id="ARBA00022737"/>
    </source>
</evidence>
<evidence type="ECO:0000313" key="11">
    <source>
        <dbReference type="EMBL" id="NML26204.1"/>
    </source>
</evidence>
<evidence type="ECO:0000256" key="4">
    <source>
        <dbReference type="ARBA" id="ARBA00022597"/>
    </source>
</evidence>
<evidence type="ECO:0000256" key="2">
    <source>
        <dbReference type="ARBA" id="ARBA00022448"/>
    </source>
</evidence>
<keyword evidence="8" id="KW-1278">Translocase</keyword>
<dbReference type="InterPro" id="IPR017871">
    <property type="entry name" value="ABC_transporter-like_CS"/>
</dbReference>
<comment type="subcellular location">
    <subcellularLocation>
        <location evidence="1">Cell membrane</location>
        <topology evidence="1">Peripheral membrane protein</topology>
    </subcellularLocation>
</comment>
<dbReference type="GO" id="GO:0005524">
    <property type="term" value="F:ATP binding"/>
    <property type="evidence" value="ECO:0007669"/>
    <property type="project" value="UniProtKB-KW"/>
</dbReference>
<dbReference type="PANTHER" id="PTHR43790:SF4">
    <property type="entry name" value="GUANOSINE IMPORT ATP-BINDING PROTEIN NUPO"/>
    <property type="match status" value="1"/>
</dbReference>
<dbReference type="GO" id="GO:0016887">
    <property type="term" value="F:ATP hydrolysis activity"/>
    <property type="evidence" value="ECO:0007669"/>
    <property type="project" value="InterPro"/>
</dbReference>
<accession>A0A848G4L8</accession>
<dbReference type="Proteomes" id="UP000580043">
    <property type="component" value="Unassembled WGS sequence"/>
</dbReference>
<keyword evidence="4" id="KW-0762">Sugar transport</keyword>
<dbReference type="Gene3D" id="3.40.50.300">
    <property type="entry name" value="P-loop containing nucleotide triphosphate hydrolases"/>
    <property type="match status" value="2"/>
</dbReference>
<dbReference type="FunFam" id="3.40.50.300:FF:000127">
    <property type="entry name" value="Ribose import ATP-binding protein RbsA"/>
    <property type="match status" value="1"/>
</dbReference>
<dbReference type="InterPro" id="IPR050107">
    <property type="entry name" value="ABC_carbohydrate_import_ATPase"/>
</dbReference>
<evidence type="ECO:0000256" key="1">
    <source>
        <dbReference type="ARBA" id="ARBA00004202"/>
    </source>
</evidence>
<evidence type="ECO:0000259" key="10">
    <source>
        <dbReference type="PROSITE" id="PS50893"/>
    </source>
</evidence>
<evidence type="ECO:0000256" key="9">
    <source>
        <dbReference type="ARBA" id="ARBA00023136"/>
    </source>
</evidence>
<keyword evidence="9" id="KW-0472">Membrane</keyword>
<dbReference type="AlphaFoldDB" id="A0A848G4L8"/>
<organism evidence="11 12">
    <name type="scientific">Zoogloea dura</name>
    <dbReference type="NCBI Taxonomy" id="2728840"/>
    <lineage>
        <taxon>Bacteria</taxon>
        <taxon>Pseudomonadati</taxon>
        <taxon>Pseudomonadota</taxon>
        <taxon>Betaproteobacteria</taxon>
        <taxon>Rhodocyclales</taxon>
        <taxon>Zoogloeaceae</taxon>
        <taxon>Zoogloea</taxon>
    </lineage>
</organism>
<proteinExistence type="predicted"/>
<keyword evidence="6" id="KW-0547">Nucleotide-binding</keyword>
<protein>
    <submittedName>
        <fullName evidence="11">ABC transporter ATP-binding protein</fullName>
    </submittedName>
</protein>
<dbReference type="PROSITE" id="PS50893">
    <property type="entry name" value="ABC_TRANSPORTER_2"/>
    <property type="match status" value="2"/>
</dbReference>